<name>A0A642V9C8_9ASCO</name>
<dbReference type="VEuPathDB" id="FungiDB:TRICI_001910"/>
<dbReference type="Gene3D" id="3.30.70.100">
    <property type="match status" value="1"/>
</dbReference>
<protein>
    <recommendedName>
        <fullName evidence="3">ABM domain-containing protein</fullName>
    </recommendedName>
</protein>
<gene>
    <name evidence="1" type="ORF">TRICI_001910</name>
</gene>
<keyword evidence="2" id="KW-1185">Reference proteome</keyword>
<dbReference type="EMBL" id="SWFS01000131">
    <property type="protein sequence ID" value="KAA8915896.1"/>
    <property type="molecule type" value="Genomic_DNA"/>
</dbReference>
<proteinExistence type="predicted"/>
<evidence type="ECO:0008006" key="3">
    <source>
        <dbReference type="Google" id="ProtNLM"/>
    </source>
</evidence>
<evidence type="ECO:0000313" key="2">
    <source>
        <dbReference type="Proteomes" id="UP000761534"/>
    </source>
</evidence>
<accession>A0A642V9C8</accession>
<reference evidence="1" key="1">
    <citation type="journal article" date="2019" name="G3 (Bethesda)">
        <title>Genome Assemblies of Two Rare Opportunistic Yeast Pathogens: Diutina rugosa (syn. Candida rugosa) and Trichomonascus ciferrii (syn. Candida ciferrii).</title>
        <authorList>
            <person name="Mixao V."/>
            <person name="Saus E."/>
            <person name="Hansen A.P."/>
            <person name="Lass-Florl C."/>
            <person name="Gabaldon T."/>
        </authorList>
    </citation>
    <scope>NUCLEOTIDE SEQUENCE</scope>
    <source>
        <strain evidence="1">CBS 4856</strain>
    </source>
</reference>
<dbReference type="PANTHER" id="PTHR42052">
    <property type="entry name" value="ABM DOMAIN-CONTAINING PROTEIN"/>
    <property type="match status" value="1"/>
</dbReference>
<dbReference type="Proteomes" id="UP000761534">
    <property type="component" value="Unassembled WGS sequence"/>
</dbReference>
<evidence type="ECO:0000313" key="1">
    <source>
        <dbReference type="EMBL" id="KAA8915896.1"/>
    </source>
</evidence>
<sequence length="204" mass="23476">MAVTELAVLRLKPGVSVADDAELRTQLRFAKDTMEAYSRHPFYFLQDEDDSEVLYIVGGWESAEFHKDSFVPSPENAEQIRRLQDKLNRVETMYHVEIAPPAISDASPIVSIGRYYIYKDKLAEFRQAIDNSIQRIKQVAYPYKVSGGYSIDNPSCTKYNEFVLFSGWNDLKNQHGHLPGFDREDRYKTLLSNFTINNATPIRL</sequence>
<dbReference type="PANTHER" id="PTHR42052:SF1">
    <property type="entry name" value="ABM DOMAIN-CONTAINING PROTEIN"/>
    <property type="match status" value="1"/>
</dbReference>
<organism evidence="1 2">
    <name type="scientific">Trichomonascus ciferrii</name>
    <dbReference type="NCBI Taxonomy" id="44093"/>
    <lineage>
        <taxon>Eukaryota</taxon>
        <taxon>Fungi</taxon>
        <taxon>Dikarya</taxon>
        <taxon>Ascomycota</taxon>
        <taxon>Saccharomycotina</taxon>
        <taxon>Dipodascomycetes</taxon>
        <taxon>Dipodascales</taxon>
        <taxon>Trichomonascaceae</taxon>
        <taxon>Trichomonascus</taxon>
        <taxon>Trichomonascus ciferrii complex</taxon>
    </lineage>
</organism>
<dbReference type="OrthoDB" id="3542212at2759"/>
<dbReference type="AlphaFoldDB" id="A0A642V9C8"/>
<comment type="caution">
    <text evidence="1">The sequence shown here is derived from an EMBL/GenBank/DDBJ whole genome shotgun (WGS) entry which is preliminary data.</text>
</comment>